<feature type="compositionally biased region" description="Basic and acidic residues" evidence="2">
    <location>
        <begin position="928"/>
        <end position="939"/>
    </location>
</feature>
<dbReference type="InterPro" id="IPR041677">
    <property type="entry name" value="DNA2/NAM7_AAA_11"/>
</dbReference>
<dbReference type="CDD" id="cd18808">
    <property type="entry name" value="SF1_C_Upf1"/>
    <property type="match status" value="1"/>
</dbReference>
<dbReference type="Pfam" id="PF13086">
    <property type="entry name" value="AAA_11"/>
    <property type="match status" value="1"/>
</dbReference>
<dbReference type="Pfam" id="PF13087">
    <property type="entry name" value="AAA_12"/>
    <property type="match status" value="1"/>
</dbReference>
<feature type="domain" description="DNA2/NAM7 helicase helicase" evidence="3">
    <location>
        <begin position="268"/>
        <end position="629"/>
    </location>
</feature>
<evidence type="ECO:0000259" key="4">
    <source>
        <dbReference type="Pfam" id="PF13087"/>
    </source>
</evidence>
<feature type="domain" description="DNA2/NAM7 helicase-like C-terminal" evidence="4">
    <location>
        <begin position="642"/>
        <end position="831"/>
    </location>
</feature>
<feature type="domain" description="ZNFX1" evidence="5">
    <location>
        <begin position="102"/>
        <end position="208"/>
    </location>
</feature>
<dbReference type="InterPro" id="IPR047187">
    <property type="entry name" value="SF1_C_Upf1"/>
</dbReference>
<dbReference type="EMBL" id="JACEFI010000038">
    <property type="protein sequence ID" value="KAH0592057.1"/>
    <property type="molecule type" value="Genomic_DNA"/>
</dbReference>
<protein>
    <recommendedName>
        <fullName evidence="8">Helicase-like protein</fullName>
    </recommendedName>
</protein>
<organism evidence="6 7">
    <name type="scientific">Metarhizium humberi</name>
    <dbReference type="NCBI Taxonomy" id="2596975"/>
    <lineage>
        <taxon>Eukaryota</taxon>
        <taxon>Fungi</taxon>
        <taxon>Dikarya</taxon>
        <taxon>Ascomycota</taxon>
        <taxon>Pezizomycotina</taxon>
        <taxon>Sordariomycetes</taxon>
        <taxon>Hypocreomycetidae</taxon>
        <taxon>Hypocreales</taxon>
        <taxon>Clavicipitaceae</taxon>
        <taxon>Metarhizium</taxon>
    </lineage>
</organism>
<dbReference type="Gene3D" id="3.40.50.300">
    <property type="entry name" value="P-loop containing nucleotide triphosphate hydrolases"/>
    <property type="match status" value="3"/>
</dbReference>
<feature type="compositionally biased region" description="Polar residues" evidence="2">
    <location>
        <begin position="1"/>
        <end position="15"/>
    </location>
</feature>
<comment type="caution">
    <text evidence="6">The sequence shown here is derived from an EMBL/GenBank/DDBJ whole genome shotgun (WGS) entry which is preliminary data.</text>
</comment>
<reference evidence="6 7" key="1">
    <citation type="submission" date="2020-07" db="EMBL/GenBank/DDBJ databases">
        <title>Metarhizium humberi genome.</title>
        <authorList>
            <person name="Lysoe E."/>
        </authorList>
    </citation>
    <scope>NUCLEOTIDE SEQUENCE [LARGE SCALE GENOMIC DNA]</scope>
    <source>
        <strain evidence="6 7">ESALQ1638</strain>
    </source>
</reference>
<dbReference type="SUPFAM" id="SSF52540">
    <property type="entry name" value="P-loop containing nucleoside triphosphate hydrolases"/>
    <property type="match status" value="1"/>
</dbReference>
<feature type="region of interest" description="Disordered" evidence="2">
    <location>
        <begin position="853"/>
        <end position="976"/>
    </location>
</feature>
<keyword evidence="1" id="KW-0067">ATP-binding</keyword>
<gene>
    <name evidence="6" type="ORF">MHUMG1_10190</name>
</gene>
<feature type="compositionally biased region" description="Basic and acidic residues" evidence="2">
    <location>
        <begin position="911"/>
        <end position="920"/>
    </location>
</feature>
<evidence type="ECO:0000313" key="7">
    <source>
        <dbReference type="Proteomes" id="UP000764110"/>
    </source>
</evidence>
<feature type="compositionally biased region" description="Polar residues" evidence="2">
    <location>
        <begin position="940"/>
        <end position="949"/>
    </location>
</feature>
<proteinExistence type="predicted"/>
<evidence type="ECO:0000313" key="6">
    <source>
        <dbReference type="EMBL" id="KAH0592057.1"/>
    </source>
</evidence>
<accession>A0A9P8M1R2</accession>
<dbReference type="InterPro" id="IPR057373">
    <property type="entry name" value="ZNFX1"/>
</dbReference>
<evidence type="ECO:0000259" key="5">
    <source>
        <dbReference type="Pfam" id="PF25396"/>
    </source>
</evidence>
<dbReference type="GO" id="GO:0031048">
    <property type="term" value="P:regulatory ncRNA-mediated heterochromatin formation"/>
    <property type="evidence" value="ECO:0007669"/>
    <property type="project" value="TreeGrafter"/>
</dbReference>
<dbReference type="GO" id="GO:0031380">
    <property type="term" value="C:nuclear RNA-directed RNA polymerase complex"/>
    <property type="evidence" value="ECO:0007669"/>
    <property type="project" value="TreeGrafter"/>
</dbReference>
<keyword evidence="7" id="KW-1185">Reference proteome</keyword>
<dbReference type="InterPro" id="IPR045055">
    <property type="entry name" value="DNA2/NAM7-like"/>
</dbReference>
<dbReference type="GO" id="GO:0004386">
    <property type="term" value="F:helicase activity"/>
    <property type="evidence" value="ECO:0007669"/>
    <property type="project" value="InterPro"/>
</dbReference>
<feature type="region of interest" description="Disordered" evidence="2">
    <location>
        <begin position="441"/>
        <end position="471"/>
    </location>
</feature>
<dbReference type="InterPro" id="IPR027417">
    <property type="entry name" value="P-loop_NTPase"/>
</dbReference>
<keyword evidence="1" id="KW-0347">Helicase</keyword>
<evidence type="ECO:0000259" key="3">
    <source>
        <dbReference type="Pfam" id="PF13086"/>
    </source>
</evidence>
<dbReference type="AlphaFoldDB" id="A0A9P8M1R2"/>
<dbReference type="PANTHER" id="PTHR10887">
    <property type="entry name" value="DNA2/NAM7 HELICASE FAMILY"/>
    <property type="match status" value="1"/>
</dbReference>
<dbReference type="InterPro" id="IPR041679">
    <property type="entry name" value="DNA2/NAM7-like_C"/>
</dbReference>
<sequence>MESSVSDFFSRTNAAIQPPRDWRQMPEVPDAEEFMSNEPPRLPLNDFEARPQLRDQFLETQYRLYRYEATETLRRAIQTLRRARKYQSSPNEQEDSAANKLERVNVYPGVRVAGFALGASTAGQRLIIPNAPVRDEDDDDDVSPDELELFCPGTLLVLSSDCFETTCYVATVLENEGLRDVPPSIDICWGKQDYVVLDPMLNLAMLEPTNAYFESLRHTMVRLQDMARTSCLLDQYVFSPRPHSVPNVPYLKETPNGNPAITKTARSLDKSQHDAFKEATTREVSIIQGPPGTGKTFTSNVILQSLVETQRQCREARINPGPKIPVIVSAQTNHALDQLLQIYVETPGAGKVVRLGGRSINEAIAKLTIPKLRRTHVPVSYRAQPAGKLWSFAGRAMAAFRKAVIPSDDIENAKELFDYNLISEDQYYSITNDDWESNEDGKGDLADWLGKPQPKLEDSGTSRDDKAKQQARWQGSRVFFVPLPTSSDRSASSVSQDRAIHLLDATRNLYNIRPEDRQVVYNYLRERLHAKKHPSMADLIQSYNGARASIQSTKVANDLAYIQADEIDVVGCTVTGLMKYRQLISSLRPQILLMEEAAEVREGDTIAGLLPSIDHLILLGDHQQLQPHVDMVELASDPYRLNISMFERLIKLGIPHKTLLQQRRMIPCLREIVQLFYPKLVDHTPTISKLPLQVSGVSKPLWWFQHDWPEEPGICNGTSLQNFREAQMIVLFVQYLVTLGNIPPERITMLTYYRGQVDLLNKQLAANQKLASLEIEWSVRTVDGFQGEENDIILLSLVRGPNGKAGFLSQENRAIVGLSRARVGMYIFGHQQVLLKHPRRTWSKVIRQIGENQGRSLPLRPDPDTDNVVQVDHPDQFKPILRNARHKMPRKESQRGSYSSGSEKGAQPESHGARTVERPPKNQAPESKVPESKAPESKAPESSLSQDAPSPQVRLRFWTPNLPSLPPERPVDTTESLASDIELLSFEDSETVPISQQLAWDITPLQPATEEAEEQWLIEFSDGEGREDK</sequence>
<name>A0A9P8M1R2_9HYPO</name>
<keyword evidence="1" id="KW-0547">Nucleotide-binding</keyword>
<feature type="region of interest" description="Disordered" evidence="2">
    <location>
        <begin position="1"/>
        <end position="24"/>
    </location>
</feature>
<keyword evidence="1" id="KW-0378">Hydrolase</keyword>
<evidence type="ECO:0000256" key="2">
    <source>
        <dbReference type="SAM" id="MobiDB-lite"/>
    </source>
</evidence>
<dbReference type="Proteomes" id="UP000764110">
    <property type="component" value="Unassembled WGS sequence"/>
</dbReference>
<evidence type="ECO:0008006" key="8">
    <source>
        <dbReference type="Google" id="ProtNLM"/>
    </source>
</evidence>
<feature type="compositionally biased region" description="Basic and acidic residues" evidence="2">
    <location>
        <begin position="454"/>
        <end position="468"/>
    </location>
</feature>
<evidence type="ECO:0000256" key="1">
    <source>
        <dbReference type="ARBA" id="ARBA00022806"/>
    </source>
</evidence>
<dbReference type="Pfam" id="PF25396">
    <property type="entry name" value="ZNFX1"/>
    <property type="match status" value="1"/>
</dbReference>
<dbReference type="PANTHER" id="PTHR10887:SF341">
    <property type="entry name" value="NFX1-TYPE ZINC FINGER-CONTAINING PROTEIN 1"/>
    <property type="match status" value="1"/>
</dbReference>